<dbReference type="PROSITE" id="PS50850">
    <property type="entry name" value="MFS"/>
    <property type="match status" value="1"/>
</dbReference>
<evidence type="ECO:0000256" key="5">
    <source>
        <dbReference type="ARBA" id="ARBA00022989"/>
    </source>
</evidence>
<feature type="domain" description="Major facilitator superfamily (MFS) profile" evidence="8">
    <location>
        <begin position="5"/>
        <end position="383"/>
    </location>
</feature>
<sequence length="387" mass="41339">MSVMRIVTFIISVFIVGMVEMMVAGIMNLMSADLHVSEAWIGQLVTLYAVTFAVCGPILVKVTNRFSAKTVLLWTIAVFVFGNALIAVSPNFTLLIIGRIISSAAAALIIVKILALTAMLTAPQNRGKMIGIVYSGFSGANVFGVPIGTMLGGWLGWRATFVFIIVVSVVAAFLMMRYLPTPAELSAVSGDTSDTSSQYKILNRAEIIKYLAVTFMLLTANSITFVYINPLMLTNGYDIQFVSIILLVNGIAGTLGTSMGGFLADKLTSKTWLLIAAIAFTLSLAAVNWFITNSIIIVLIIFIWNIMEWSTNPAVQSGLIDHVKGDASQVLSWNMSSLNAGIAAGGMIGGLIVSNIGVHAVAYSSSILGIVIVLIVLSIKQTQKPQI</sequence>
<comment type="subcellular location">
    <subcellularLocation>
        <location evidence="1">Cell membrane</location>
        <topology evidence="1">Multi-pass membrane protein</topology>
    </subcellularLocation>
</comment>
<feature type="transmembrane region" description="Helical" evidence="7">
    <location>
        <begin position="207"/>
        <end position="228"/>
    </location>
</feature>
<dbReference type="CDD" id="cd17324">
    <property type="entry name" value="MFS_NepI_like"/>
    <property type="match status" value="1"/>
</dbReference>
<keyword evidence="2" id="KW-0813">Transport</keyword>
<dbReference type="PANTHER" id="PTHR43124:SF8">
    <property type="entry name" value="INNER MEMBRANE TRANSPORT PROTEIN YDHP"/>
    <property type="match status" value="1"/>
</dbReference>
<dbReference type="EMBL" id="AXDY01000002">
    <property type="protein sequence ID" value="ERS94443.1"/>
    <property type="molecule type" value="Genomic_DNA"/>
</dbReference>
<dbReference type="PANTHER" id="PTHR43124">
    <property type="entry name" value="PURINE EFFLUX PUMP PBUE"/>
    <property type="match status" value="1"/>
</dbReference>
<accession>A0ABP2YXL9</accession>
<evidence type="ECO:0000313" key="9">
    <source>
        <dbReference type="EMBL" id="ERS94443.1"/>
    </source>
</evidence>
<keyword evidence="10" id="KW-1185">Reference proteome</keyword>
<feature type="transmembrane region" description="Helical" evidence="7">
    <location>
        <begin position="39"/>
        <end position="59"/>
    </location>
</feature>
<feature type="transmembrane region" description="Helical" evidence="7">
    <location>
        <begin position="71"/>
        <end position="90"/>
    </location>
</feature>
<keyword evidence="3" id="KW-1003">Cell membrane</keyword>
<feature type="transmembrane region" description="Helical" evidence="7">
    <location>
        <begin position="7"/>
        <end position="27"/>
    </location>
</feature>
<organism evidence="9 10">
    <name type="scientific">Staphylococcus simulans UMC-CNS-990</name>
    <dbReference type="NCBI Taxonomy" id="1405498"/>
    <lineage>
        <taxon>Bacteria</taxon>
        <taxon>Bacillati</taxon>
        <taxon>Bacillota</taxon>
        <taxon>Bacilli</taxon>
        <taxon>Bacillales</taxon>
        <taxon>Staphylococcaceae</taxon>
        <taxon>Staphylococcus</taxon>
    </lineage>
</organism>
<evidence type="ECO:0000256" key="6">
    <source>
        <dbReference type="ARBA" id="ARBA00023136"/>
    </source>
</evidence>
<evidence type="ECO:0000256" key="4">
    <source>
        <dbReference type="ARBA" id="ARBA00022692"/>
    </source>
</evidence>
<dbReference type="InterPro" id="IPR011701">
    <property type="entry name" value="MFS"/>
</dbReference>
<evidence type="ECO:0000256" key="7">
    <source>
        <dbReference type="SAM" id="Phobius"/>
    </source>
</evidence>
<reference evidence="9 10" key="1">
    <citation type="journal article" date="2013" name="Genome Announc.">
        <title>Draft Genome Sequence of Staphylococcus simulans UMC-CNS-990, Isolated from a Case of Chronic Bovine Mastitis.</title>
        <authorList>
            <person name="Calcutt M.J."/>
            <person name="Foecking M.F."/>
            <person name="Hsieh H.Y."/>
            <person name="Perry J."/>
            <person name="Stewart G.C."/>
            <person name="Middleton J.R."/>
        </authorList>
    </citation>
    <scope>NUCLEOTIDE SEQUENCE [LARGE SCALE GENOMIC DNA]</scope>
    <source>
        <strain evidence="9 10">UMC-CNS-990</strain>
    </source>
</reference>
<evidence type="ECO:0000256" key="3">
    <source>
        <dbReference type="ARBA" id="ARBA00022475"/>
    </source>
</evidence>
<evidence type="ECO:0000259" key="8">
    <source>
        <dbReference type="PROSITE" id="PS50850"/>
    </source>
</evidence>
<dbReference type="InterPro" id="IPR050189">
    <property type="entry name" value="MFS_Efflux_Transporters"/>
</dbReference>
<feature type="transmembrane region" description="Helical" evidence="7">
    <location>
        <begin position="271"/>
        <end position="304"/>
    </location>
</feature>
<feature type="transmembrane region" description="Helical" evidence="7">
    <location>
        <begin position="240"/>
        <end position="264"/>
    </location>
</feature>
<comment type="caution">
    <text evidence="9">The sequence shown here is derived from an EMBL/GenBank/DDBJ whole genome shotgun (WGS) entry which is preliminary data.</text>
</comment>
<keyword evidence="6 7" id="KW-0472">Membrane</keyword>
<evidence type="ECO:0000256" key="1">
    <source>
        <dbReference type="ARBA" id="ARBA00004651"/>
    </source>
</evidence>
<gene>
    <name evidence="9" type="ORF">SSIM_03010</name>
</gene>
<dbReference type="Proteomes" id="UP000017131">
    <property type="component" value="Unassembled WGS sequence"/>
</dbReference>
<protein>
    <submittedName>
        <fullName evidence="9">Chloramphenicol resistance protein DHA1</fullName>
    </submittedName>
</protein>
<keyword evidence="5 7" id="KW-1133">Transmembrane helix</keyword>
<name>A0ABP2YXL9_STASI</name>
<feature type="transmembrane region" description="Helical" evidence="7">
    <location>
        <begin position="132"/>
        <end position="155"/>
    </location>
</feature>
<dbReference type="Gene3D" id="1.20.1250.20">
    <property type="entry name" value="MFS general substrate transporter like domains"/>
    <property type="match status" value="1"/>
</dbReference>
<dbReference type="InterPro" id="IPR036259">
    <property type="entry name" value="MFS_trans_sf"/>
</dbReference>
<evidence type="ECO:0000313" key="10">
    <source>
        <dbReference type="Proteomes" id="UP000017131"/>
    </source>
</evidence>
<feature type="transmembrane region" description="Helical" evidence="7">
    <location>
        <begin position="96"/>
        <end position="120"/>
    </location>
</feature>
<feature type="transmembrane region" description="Helical" evidence="7">
    <location>
        <begin position="161"/>
        <end position="179"/>
    </location>
</feature>
<evidence type="ECO:0000256" key="2">
    <source>
        <dbReference type="ARBA" id="ARBA00022448"/>
    </source>
</evidence>
<proteinExistence type="predicted"/>
<dbReference type="RefSeq" id="WP_023015084.1">
    <property type="nucleotide sequence ID" value="NZ_AXDY01000002.1"/>
</dbReference>
<dbReference type="GeneID" id="77330760"/>
<keyword evidence="4 7" id="KW-0812">Transmembrane</keyword>
<feature type="transmembrane region" description="Helical" evidence="7">
    <location>
        <begin position="356"/>
        <end position="379"/>
    </location>
</feature>
<dbReference type="Pfam" id="PF07690">
    <property type="entry name" value="MFS_1"/>
    <property type="match status" value="1"/>
</dbReference>
<dbReference type="SUPFAM" id="SSF103473">
    <property type="entry name" value="MFS general substrate transporter"/>
    <property type="match status" value="1"/>
</dbReference>
<dbReference type="InterPro" id="IPR020846">
    <property type="entry name" value="MFS_dom"/>
</dbReference>